<evidence type="ECO:0000256" key="10">
    <source>
        <dbReference type="PIRSR" id="PIRSR607992-1"/>
    </source>
</evidence>
<proteinExistence type="inferred from homology"/>
<keyword evidence="4 13" id="KW-0812">Transmembrane</keyword>
<evidence type="ECO:0000256" key="3">
    <source>
        <dbReference type="ARBA" id="ARBA00022448"/>
    </source>
</evidence>
<keyword evidence="5 12" id="KW-0999">Mitochondrion inner membrane</keyword>
<keyword evidence="11" id="KW-0479">Metal-binding</keyword>
<gene>
    <name evidence="13" type="ORF">BP5553_08445</name>
</gene>
<feature type="binding site" evidence="10">
    <location>
        <position position="154"/>
    </location>
    <ligand>
        <name>a ubiquinone</name>
        <dbReference type="ChEBI" id="CHEBI:16389"/>
        <note>ligand shared with IP/SDHB</note>
    </ligand>
</feature>
<keyword evidence="11" id="KW-0408">Iron</keyword>
<accession>A0A370TE93</accession>
<sequence length="202" mass="21442">MASIVRPAAMLRQSCLTAAAKRTFSSKPASTFPAINKPASSILSRQAVRSRFAKDALPGSMRVAAFHASGRQAILPPLPQTIEGTVNDATPVAPANPASGSYHWTFERVLAAGLIPLTIAPFAAGTLNPATDAILCGAILIHSHIGFDALIVDYVPPKRLPKTRKLFDWGLKLATVVVGVGLYEFETNDVGVTEGIKRIWTA</sequence>
<dbReference type="Gene3D" id="1.20.1300.10">
    <property type="entry name" value="Fumarate reductase/succinate dehydrogenase, transmembrane subunit"/>
    <property type="match status" value="1"/>
</dbReference>
<evidence type="ECO:0000256" key="6">
    <source>
        <dbReference type="ARBA" id="ARBA00022946"/>
    </source>
</evidence>
<protein>
    <recommendedName>
        <fullName evidence="12">Succinate dehydrogenase [ubiquinone] cytochrome b small subunit</fullName>
    </recommendedName>
</protein>
<dbReference type="STRING" id="2656787.A0A370TE93"/>
<reference evidence="13 14" key="1">
    <citation type="journal article" date="2018" name="IMA Fungus">
        <title>IMA Genome-F 9: Draft genome sequence of Annulohypoxylon stygium, Aspergillus mulundensis, Berkeleyomyces basicola (syn. Thielaviopsis basicola), Ceratocystis smalleyi, two Cercospora beticola strains, Coleophoma cylindrospora, Fusarium fracticaudum, Phialophora cf. hyalina, and Morchella septimelata.</title>
        <authorList>
            <person name="Wingfield B.D."/>
            <person name="Bills G.F."/>
            <person name="Dong Y."/>
            <person name="Huang W."/>
            <person name="Nel W.J."/>
            <person name="Swalarsk-Parry B.S."/>
            <person name="Vaghefi N."/>
            <person name="Wilken P.M."/>
            <person name="An Z."/>
            <person name="de Beer Z.W."/>
            <person name="De Vos L."/>
            <person name="Chen L."/>
            <person name="Duong T.A."/>
            <person name="Gao Y."/>
            <person name="Hammerbacher A."/>
            <person name="Kikkert J.R."/>
            <person name="Li Y."/>
            <person name="Li H."/>
            <person name="Li K."/>
            <person name="Li Q."/>
            <person name="Liu X."/>
            <person name="Ma X."/>
            <person name="Naidoo K."/>
            <person name="Pethybridge S.J."/>
            <person name="Sun J."/>
            <person name="Steenkamp E.T."/>
            <person name="van der Nest M.A."/>
            <person name="van Wyk S."/>
            <person name="Wingfield M.J."/>
            <person name="Xiong C."/>
            <person name="Yue Q."/>
            <person name="Zhang X."/>
        </authorList>
    </citation>
    <scope>NUCLEOTIDE SEQUENCE [LARGE SCALE GENOMIC DNA]</scope>
    <source>
        <strain evidence="13 14">BP 5553</strain>
    </source>
</reference>
<evidence type="ECO:0000256" key="5">
    <source>
        <dbReference type="ARBA" id="ARBA00022792"/>
    </source>
</evidence>
<keyword evidence="3" id="KW-0813">Transport</keyword>
<comment type="subcellular location">
    <subcellularLocation>
        <location evidence="1 12">Mitochondrion inner membrane</location>
        <topology evidence="1 12">Multi-pass membrane protein</topology>
    </subcellularLocation>
</comment>
<dbReference type="GO" id="GO:0048039">
    <property type="term" value="F:ubiquinone binding"/>
    <property type="evidence" value="ECO:0007669"/>
    <property type="project" value="TreeGrafter"/>
</dbReference>
<dbReference type="RefSeq" id="XP_031866499.1">
    <property type="nucleotide sequence ID" value="XM_032017068.1"/>
</dbReference>
<evidence type="ECO:0000256" key="7">
    <source>
        <dbReference type="ARBA" id="ARBA00022989"/>
    </source>
</evidence>
<evidence type="ECO:0000256" key="11">
    <source>
        <dbReference type="PIRSR" id="PIRSR607992-2"/>
    </source>
</evidence>
<comment type="caution">
    <text evidence="13">The sequence shown here is derived from an EMBL/GenBank/DDBJ whole genome shotgun (WGS) entry which is preliminary data.</text>
</comment>
<keyword evidence="7" id="KW-1133">Transmembrane helix</keyword>
<dbReference type="OrthoDB" id="18577at2759"/>
<keyword evidence="6 12" id="KW-0809">Transit peptide</keyword>
<evidence type="ECO:0000256" key="9">
    <source>
        <dbReference type="ARBA" id="ARBA00023136"/>
    </source>
</evidence>
<dbReference type="Pfam" id="PF05328">
    <property type="entry name" value="CybS"/>
    <property type="match status" value="1"/>
</dbReference>
<comment type="similarity">
    <text evidence="2 12">Belongs to the CybS family.</text>
</comment>
<dbReference type="GO" id="GO:0006099">
    <property type="term" value="P:tricarboxylic acid cycle"/>
    <property type="evidence" value="ECO:0007669"/>
    <property type="project" value="TreeGrafter"/>
</dbReference>
<evidence type="ECO:0000256" key="2">
    <source>
        <dbReference type="ARBA" id="ARBA00007294"/>
    </source>
</evidence>
<dbReference type="SUPFAM" id="SSF81343">
    <property type="entry name" value="Fumarate reductase respiratory complex transmembrane subunits"/>
    <property type="match status" value="1"/>
</dbReference>
<evidence type="ECO:0000256" key="12">
    <source>
        <dbReference type="RuleBase" id="RU364031"/>
    </source>
</evidence>
<dbReference type="GO" id="GO:0098796">
    <property type="term" value="C:membrane protein complex"/>
    <property type="evidence" value="ECO:0007669"/>
    <property type="project" value="UniProtKB-ARBA"/>
</dbReference>
<dbReference type="GO" id="GO:0046872">
    <property type="term" value="F:metal ion binding"/>
    <property type="evidence" value="ECO:0007669"/>
    <property type="project" value="UniProtKB-KW"/>
</dbReference>
<feature type="binding site" description="axial binding residue" evidence="11">
    <location>
        <position position="142"/>
    </location>
    <ligand>
        <name>heme b</name>
        <dbReference type="ChEBI" id="CHEBI:60344"/>
        <note>ligand shared with SDHC</note>
    </ligand>
    <ligandPart>
        <name>Fe</name>
        <dbReference type="ChEBI" id="CHEBI:18248"/>
    </ligandPart>
</feature>
<dbReference type="InterPro" id="IPR007992">
    <property type="entry name" value="CybS"/>
</dbReference>
<dbReference type="Proteomes" id="UP000254866">
    <property type="component" value="Unassembled WGS sequence"/>
</dbReference>
<dbReference type="GO" id="GO:0020037">
    <property type="term" value="F:heme binding"/>
    <property type="evidence" value="ECO:0007669"/>
    <property type="project" value="TreeGrafter"/>
</dbReference>
<dbReference type="PANTHER" id="PTHR13337">
    <property type="entry name" value="SUCCINATE DEHYDROGENASE"/>
    <property type="match status" value="1"/>
</dbReference>
<evidence type="ECO:0000313" key="13">
    <source>
        <dbReference type="EMBL" id="RDL33006.1"/>
    </source>
</evidence>
<evidence type="ECO:0000256" key="1">
    <source>
        <dbReference type="ARBA" id="ARBA00004448"/>
    </source>
</evidence>
<keyword evidence="8 12" id="KW-0496">Mitochondrion</keyword>
<keyword evidence="14" id="KW-1185">Reference proteome</keyword>
<dbReference type="CDD" id="cd03496">
    <property type="entry name" value="SQR_TypeC_CybS"/>
    <property type="match status" value="1"/>
</dbReference>
<evidence type="ECO:0000256" key="8">
    <source>
        <dbReference type="ARBA" id="ARBA00023128"/>
    </source>
</evidence>
<dbReference type="EMBL" id="NPIC01000009">
    <property type="protein sequence ID" value="RDL33006.1"/>
    <property type="molecule type" value="Genomic_DNA"/>
</dbReference>
<dbReference type="FunFam" id="1.20.1300.10:FF:000007">
    <property type="entry name" value="Succinate dehydrogenase [ubiquinone] cytochrome b small subunit"/>
    <property type="match status" value="1"/>
</dbReference>
<dbReference type="GO" id="GO:0005743">
    <property type="term" value="C:mitochondrial inner membrane"/>
    <property type="evidence" value="ECO:0007669"/>
    <property type="project" value="UniProtKB-SubCell"/>
</dbReference>
<dbReference type="GeneID" id="43601294"/>
<dbReference type="AlphaFoldDB" id="A0A370TE93"/>
<evidence type="ECO:0000313" key="14">
    <source>
        <dbReference type="Proteomes" id="UP000254866"/>
    </source>
</evidence>
<dbReference type="InterPro" id="IPR034804">
    <property type="entry name" value="SQR/QFR_C/D"/>
</dbReference>
<keyword evidence="9 12" id="KW-0472">Membrane</keyword>
<dbReference type="GO" id="GO:0006121">
    <property type="term" value="P:mitochondrial electron transport, succinate to ubiquinone"/>
    <property type="evidence" value="ECO:0007669"/>
    <property type="project" value="TreeGrafter"/>
</dbReference>
<name>A0A370TE93_9HELO</name>
<dbReference type="PANTHER" id="PTHR13337:SF2">
    <property type="entry name" value="SUCCINATE DEHYDROGENASE [UBIQUINONE] CYTOCHROME B SMALL SUBUNIT, MITOCHONDRIAL"/>
    <property type="match status" value="1"/>
</dbReference>
<evidence type="ECO:0000256" key="4">
    <source>
        <dbReference type="ARBA" id="ARBA00022692"/>
    </source>
</evidence>
<organism evidence="13 14">
    <name type="scientific">Venustampulla echinocandica</name>
    <dbReference type="NCBI Taxonomy" id="2656787"/>
    <lineage>
        <taxon>Eukaryota</taxon>
        <taxon>Fungi</taxon>
        <taxon>Dikarya</taxon>
        <taxon>Ascomycota</taxon>
        <taxon>Pezizomycotina</taxon>
        <taxon>Leotiomycetes</taxon>
        <taxon>Helotiales</taxon>
        <taxon>Pleuroascaceae</taxon>
        <taxon>Venustampulla</taxon>
    </lineage>
</organism>